<evidence type="ECO:0000256" key="5">
    <source>
        <dbReference type="ARBA" id="ARBA00023136"/>
    </source>
</evidence>
<reference evidence="7 8" key="1">
    <citation type="submission" date="2024-09" db="EMBL/GenBank/DDBJ databases">
        <authorList>
            <person name="Sun Q."/>
            <person name="Mori K."/>
        </authorList>
    </citation>
    <scope>NUCLEOTIDE SEQUENCE [LARGE SCALE GENOMIC DNA]</scope>
    <source>
        <strain evidence="7 8">TBRC 0563</strain>
    </source>
</reference>
<dbReference type="RefSeq" id="WP_378213749.1">
    <property type="nucleotide sequence ID" value="NZ_JBHLZP010001133.1"/>
</dbReference>
<comment type="caution">
    <text evidence="7">The sequence shown here is derived from an EMBL/GenBank/DDBJ whole genome shotgun (WGS) entry which is preliminary data.</text>
</comment>
<gene>
    <name evidence="7" type="ORF">ACFFNX_51065</name>
</gene>
<dbReference type="SUPFAM" id="SSF103473">
    <property type="entry name" value="MFS general substrate transporter"/>
    <property type="match status" value="1"/>
</dbReference>
<evidence type="ECO:0000256" key="1">
    <source>
        <dbReference type="ARBA" id="ARBA00004651"/>
    </source>
</evidence>
<evidence type="ECO:0000313" key="8">
    <source>
        <dbReference type="Proteomes" id="UP001589627"/>
    </source>
</evidence>
<dbReference type="PANTHER" id="PTHR23513:SF11">
    <property type="entry name" value="STAPHYLOFERRIN A TRANSPORTER"/>
    <property type="match status" value="1"/>
</dbReference>
<organism evidence="7 8">
    <name type="scientific">Actinoallomurus acaciae</name>
    <dbReference type="NCBI Taxonomy" id="502577"/>
    <lineage>
        <taxon>Bacteria</taxon>
        <taxon>Bacillati</taxon>
        <taxon>Actinomycetota</taxon>
        <taxon>Actinomycetes</taxon>
        <taxon>Streptosporangiales</taxon>
        <taxon>Thermomonosporaceae</taxon>
        <taxon>Actinoallomurus</taxon>
    </lineage>
</organism>
<dbReference type="PANTHER" id="PTHR23513">
    <property type="entry name" value="INTEGRAL MEMBRANE EFFLUX PROTEIN-RELATED"/>
    <property type="match status" value="1"/>
</dbReference>
<keyword evidence="4 6" id="KW-1133">Transmembrane helix</keyword>
<proteinExistence type="predicted"/>
<evidence type="ECO:0000313" key="7">
    <source>
        <dbReference type="EMBL" id="MFB9840512.1"/>
    </source>
</evidence>
<evidence type="ECO:0000256" key="4">
    <source>
        <dbReference type="ARBA" id="ARBA00022989"/>
    </source>
</evidence>
<evidence type="ECO:0000256" key="6">
    <source>
        <dbReference type="SAM" id="Phobius"/>
    </source>
</evidence>
<dbReference type="EMBL" id="JBHLZP010001133">
    <property type="protein sequence ID" value="MFB9840512.1"/>
    <property type="molecule type" value="Genomic_DNA"/>
</dbReference>
<evidence type="ECO:0008006" key="9">
    <source>
        <dbReference type="Google" id="ProtNLM"/>
    </source>
</evidence>
<accession>A0ABV5Z2U8</accession>
<keyword evidence="3 6" id="KW-0812">Transmembrane</keyword>
<evidence type="ECO:0000256" key="3">
    <source>
        <dbReference type="ARBA" id="ARBA00022692"/>
    </source>
</evidence>
<dbReference type="Gene3D" id="1.20.1250.20">
    <property type="entry name" value="MFS general substrate transporter like domains"/>
    <property type="match status" value="1"/>
</dbReference>
<keyword evidence="8" id="KW-1185">Reference proteome</keyword>
<name>A0ABV5Z2U8_9ACTN</name>
<protein>
    <recommendedName>
        <fullName evidence="9">MFS transporter</fullName>
    </recommendedName>
</protein>
<keyword evidence="5 6" id="KW-0472">Membrane</keyword>
<dbReference type="InterPro" id="IPR036259">
    <property type="entry name" value="MFS_trans_sf"/>
</dbReference>
<feature type="transmembrane region" description="Helical" evidence="6">
    <location>
        <begin position="51"/>
        <end position="72"/>
    </location>
</feature>
<feature type="transmembrane region" description="Helical" evidence="6">
    <location>
        <begin position="21"/>
        <end position="45"/>
    </location>
</feature>
<comment type="subcellular location">
    <subcellularLocation>
        <location evidence="1">Cell membrane</location>
        <topology evidence="1">Multi-pass membrane protein</topology>
    </subcellularLocation>
</comment>
<sequence length="137" mass="14252">MSTIPRAGRYRDAFASAEFRALFGALVVSMLGYVVAGLALTVLVYRRTHSPLLSALTFTATFLPYLFGGTLLSGLVDRVPSRRLLAGCDLGCAAIVAVMTVPGVPVPALFALLFAMSLLTPVATGARGALVADVLPP</sequence>
<evidence type="ECO:0000256" key="2">
    <source>
        <dbReference type="ARBA" id="ARBA00022475"/>
    </source>
</evidence>
<keyword evidence="2" id="KW-1003">Cell membrane</keyword>
<dbReference type="Proteomes" id="UP001589627">
    <property type="component" value="Unassembled WGS sequence"/>
</dbReference>